<dbReference type="EMBL" id="JANIIK010000112">
    <property type="protein sequence ID" value="KAJ3593592.1"/>
    <property type="molecule type" value="Genomic_DNA"/>
</dbReference>
<evidence type="ECO:0000313" key="1">
    <source>
        <dbReference type="EMBL" id="KAJ3593592.1"/>
    </source>
</evidence>
<dbReference type="Proteomes" id="UP001148018">
    <property type="component" value="Unassembled WGS sequence"/>
</dbReference>
<accession>A0A9Q0IAT0</accession>
<comment type="caution">
    <text evidence="1">The sequence shown here is derived from an EMBL/GenBank/DDBJ whole genome shotgun (WGS) entry which is preliminary data.</text>
</comment>
<proteinExistence type="predicted"/>
<gene>
    <name evidence="1" type="ORF">NHX12_005926</name>
</gene>
<name>A0A9Q0IAT0_9TELE</name>
<dbReference type="AlphaFoldDB" id="A0A9Q0IAT0"/>
<protein>
    <submittedName>
        <fullName evidence="1">Uncharacterized protein</fullName>
    </submittedName>
</protein>
<reference evidence="1" key="1">
    <citation type="submission" date="2022-07" db="EMBL/GenBank/DDBJ databases">
        <title>Chromosome-level genome of Muraenolepis orangiensis.</title>
        <authorList>
            <person name="Kim J."/>
        </authorList>
    </citation>
    <scope>NUCLEOTIDE SEQUENCE</scope>
    <source>
        <strain evidence="1">KU_S4_2022</strain>
        <tissue evidence="1">Muscle</tissue>
    </source>
</reference>
<sequence>MSKTKSVTLDKRPFCRSADIQTSRMDWEPYRYHVRTIPLYFQHLQSPGTVSVSQTMEITDVHSPDITGVPIGDGDGHGTLATRVLVSGPRRKDMEKVATMDITDVQTMDITGVHSTDITDVPTVHTPDITGVPFGDGMNMAPLPPEPWSQALVARTWRVASKTMDITDVHTLDITGVGDGDGHGTLFTRFLVWVYSVSVRLAHLHIG</sequence>
<keyword evidence="2" id="KW-1185">Reference proteome</keyword>
<evidence type="ECO:0000313" key="2">
    <source>
        <dbReference type="Proteomes" id="UP001148018"/>
    </source>
</evidence>
<organism evidence="1 2">
    <name type="scientific">Muraenolepis orangiensis</name>
    <name type="common">Patagonian moray cod</name>
    <dbReference type="NCBI Taxonomy" id="630683"/>
    <lineage>
        <taxon>Eukaryota</taxon>
        <taxon>Metazoa</taxon>
        <taxon>Chordata</taxon>
        <taxon>Craniata</taxon>
        <taxon>Vertebrata</taxon>
        <taxon>Euteleostomi</taxon>
        <taxon>Actinopterygii</taxon>
        <taxon>Neopterygii</taxon>
        <taxon>Teleostei</taxon>
        <taxon>Neoteleostei</taxon>
        <taxon>Acanthomorphata</taxon>
        <taxon>Zeiogadaria</taxon>
        <taxon>Gadariae</taxon>
        <taxon>Gadiformes</taxon>
        <taxon>Muraenolepidoidei</taxon>
        <taxon>Muraenolepididae</taxon>
        <taxon>Muraenolepis</taxon>
    </lineage>
</organism>